<dbReference type="AlphaFoldDB" id="A0A0G4M6M2"/>
<evidence type="ECO:0000256" key="6">
    <source>
        <dbReference type="ARBA" id="ARBA00022490"/>
    </source>
</evidence>
<dbReference type="Pfam" id="PF14474">
    <property type="entry name" value="RTC4"/>
    <property type="match status" value="1"/>
</dbReference>
<sequence>MNHKNSPGMHFQRRAPGLTARGVKPLLSQVNGKKVERAPKRKQEPIETPEDIYAAPLSSSCDESSDTMSAGGDRSPKRNASPQAEARQGRSAGASQDWNHSGFDSDSDDGPAARGDIKATKFHGDRGRTTAATSHTTAGGGRDGSGQGPLRSRDANLKSKSAASRKRDHADMSDDADVLAERSAKRRASSPREQGTGGGHLEDVFHQTKVKASQRKYGERGTKKETGLGARSTTPEASLDAAPSSSPNESRRKASYRAPDALPMSPSGEDSEIVPKKRSSRFKEPDSLPTSPDHKPVVKNGYKKRAPLPQDTSPKRPTYKKPELLPGKSVPAPRQNDLSVPYVPPQGKPAIRISGRRKKAKKAVALPEPKVFVAGSTFRLPASLPGMGLDDLLEGPYEAMSPGTLSLASDDNDDNEEEDQEDDSNARPTRATSDKCPMCGLPVDEELLRTFCKGRPLSINQQIKFCRLHNAKTARATWLEKGYPDIDWEALPSRFAAHDRALKRIVHGDASHYRSILADKVSDGRERTLRKTERSLAPGYYGPRGLRVMSEHLISRFASALRRRAVEDELVAARGSAVFVSTVLVPELASRLIMEDLAVGADEARAVLEESIAIGDLLHEEIGDVVVDVGEADDDSDDNVFT</sequence>
<evidence type="ECO:0000313" key="11">
    <source>
        <dbReference type="Proteomes" id="UP000044602"/>
    </source>
</evidence>
<organism evidence="10 11">
    <name type="scientific">Verticillium longisporum</name>
    <name type="common">Verticillium dahliae var. longisporum</name>
    <dbReference type="NCBI Taxonomy" id="100787"/>
    <lineage>
        <taxon>Eukaryota</taxon>
        <taxon>Fungi</taxon>
        <taxon>Dikarya</taxon>
        <taxon>Ascomycota</taxon>
        <taxon>Pezizomycotina</taxon>
        <taxon>Sordariomycetes</taxon>
        <taxon>Hypocreomycetidae</taxon>
        <taxon>Glomerellales</taxon>
        <taxon>Plectosphaerellaceae</taxon>
        <taxon>Verticillium</taxon>
    </lineage>
</organism>
<feature type="compositionally biased region" description="Basic and acidic residues" evidence="8">
    <location>
        <begin position="33"/>
        <end position="45"/>
    </location>
</feature>
<dbReference type="GO" id="GO:0005737">
    <property type="term" value="C:cytoplasm"/>
    <property type="evidence" value="ECO:0007669"/>
    <property type="project" value="UniProtKB-SubCell"/>
</dbReference>
<feature type="compositionally biased region" description="Basic and acidic residues" evidence="8">
    <location>
        <begin position="281"/>
        <end position="296"/>
    </location>
</feature>
<dbReference type="InterPro" id="IPR039024">
    <property type="entry name" value="RTC4"/>
</dbReference>
<accession>A0A0G4M6M2</accession>
<evidence type="ECO:0000313" key="10">
    <source>
        <dbReference type="EMBL" id="CRK29906.1"/>
    </source>
</evidence>
<keyword evidence="11" id="KW-1185">Reference proteome</keyword>
<evidence type="ECO:0000256" key="3">
    <source>
        <dbReference type="ARBA" id="ARBA00004496"/>
    </source>
</evidence>
<dbReference type="EMBL" id="CVQH01021306">
    <property type="protein sequence ID" value="CRK29906.1"/>
    <property type="molecule type" value="Genomic_DNA"/>
</dbReference>
<gene>
    <name evidence="10" type="ORF">BN1708_005045</name>
</gene>
<feature type="compositionally biased region" description="Gly residues" evidence="8">
    <location>
        <begin position="138"/>
        <end position="147"/>
    </location>
</feature>
<dbReference type="InterPro" id="IPR028094">
    <property type="entry name" value="RTC4_C"/>
</dbReference>
<dbReference type="STRING" id="100787.A0A0G4M6M2"/>
<dbReference type="PANTHER" id="PTHR41391:SF1">
    <property type="entry name" value="RESTRICTION OF TELOMERE CAPPING PROTEIN 4"/>
    <property type="match status" value="1"/>
</dbReference>
<dbReference type="Proteomes" id="UP000044602">
    <property type="component" value="Unassembled WGS sequence"/>
</dbReference>
<reference evidence="10 11" key="1">
    <citation type="submission" date="2015-05" db="EMBL/GenBank/DDBJ databases">
        <authorList>
            <person name="Wang D.B."/>
            <person name="Wang M."/>
        </authorList>
    </citation>
    <scope>NUCLEOTIDE SEQUENCE [LARGE SCALE GENOMIC DNA]</scope>
    <source>
        <strain evidence="10">VL1</strain>
    </source>
</reference>
<evidence type="ECO:0000256" key="4">
    <source>
        <dbReference type="ARBA" id="ARBA00009461"/>
    </source>
</evidence>
<evidence type="ECO:0000256" key="1">
    <source>
        <dbReference type="ARBA" id="ARBA00002738"/>
    </source>
</evidence>
<feature type="region of interest" description="Disordered" evidence="8">
    <location>
        <begin position="393"/>
        <end position="436"/>
    </location>
</feature>
<feature type="compositionally biased region" description="Low complexity" evidence="8">
    <location>
        <begin position="58"/>
        <end position="69"/>
    </location>
</feature>
<evidence type="ECO:0000256" key="5">
    <source>
        <dbReference type="ARBA" id="ARBA00015162"/>
    </source>
</evidence>
<comment type="similarity">
    <text evidence="4">Belongs to the RTC4 family.</text>
</comment>
<comment type="subcellular location">
    <subcellularLocation>
        <location evidence="3">Cytoplasm</location>
    </subcellularLocation>
    <subcellularLocation>
        <location evidence="2">Nucleus</location>
    </subcellularLocation>
</comment>
<dbReference type="GO" id="GO:0005634">
    <property type="term" value="C:nucleus"/>
    <property type="evidence" value="ECO:0007669"/>
    <property type="project" value="UniProtKB-SubCell"/>
</dbReference>
<feature type="compositionally biased region" description="Polar residues" evidence="8">
    <location>
        <begin position="93"/>
        <end position="104"/>
    </location>
</feature>
<feature type="domain" description="Restriction of telomere capping protein 4 C-terminal" evidence="9">
    <location>
        <begin position="505"/>
        <end position="621"/>
    </location>
</feature>
<feature type="compositionally biased region" description="Acidic residues" evidence="8">
    <location>
        <begin position="410"/>
        <end position="423"/>
    </location>
</feature>
<evidence type="ECO:0000259" key="9">
    <source>
        <dbReference type="SMART" id="SM01312"/>
    </source>
</evidence>
<dbReference type="PANTHER" id="PTHR41391">
    <property type="entry name" value="RESTRICTION OF TELOMERE CAPPING PROTEIN 4"/>
    <property type="match status" value="1"/>
</dbReference>
<evidence type="ECO:0000256" key="8">
    <source>
        <dbReference type="SAM" id="MobiDB-lite"/>
    </source>
</evidence>
<evidence type="ECO:0000256" key="7">
    <source>
        <dbReference type="ARBA" id="ARBA00023242"/>
    </source>
</evidence>
<proteinExistence type="inferred from homology"/>
<feature type="compositionally biased region" description="Basic and acidic residues" evidence="8">
    <location>
        <begin position="115"/>
        <end position="128"/>
    </location>
</feature>
<keyword evidence="6" id="KW-0963">Cytoplasm</keyword>
<name>A0A0G4M6M2_VERLO</name>
<feature type="region of interest" description="Disordered" evidence="8">
    <location>
        <begin position="1"/>
        <end position="357"/>
    </location>
</feature>
<keyword evidence="7" id="KW-0539">Nucleus</keyword>
<feature type="compositionally biased region" description="Basic and acidic residues" evidence="8">
    <location>
        <begin position="216"/>
        <end position="226"/>
    </location>
</feature>
<evidence type="ECO:0000256" key="2">
    <source>
        <dbReference type="ARBA" id="ARBA00004123"/>
    </source>
</evidence>
<dbReference type="SMART" id="SM01312">
    <property type="entry name" value="RTC4"/>
    <property type="match status" value="1"/>
</dbReference>
<comment type="function">
    <text evidence="1">May be involved in a process influencing telomere capping.</text>
</comment>
<protein>
    <recommendedName>
        <fullName evidence="5">Restriction of telomere capping protein 4</fullName>
    </recommendedName>
</protein>